<keyword evidence="2" id="KW-1185">Reference proteome</keyword>
<name>L1L7C0_9ACTN</name>
<organism evidence="1 2">
    <name type="scientific">Streptomyces ipomoeae 91-03</name>
    <dbReference type="NCBI Taxonomy" id="698759"/>
    <lineage>
        <taxon>Bacteria</taxon>
        <taxon>Bacillati</taxon>
        <taxon>Actinomycetota</taxon>
        <taxon>Actinomycetes</taxon>
        <taxon>Kitasatosporales</taxon>
        <taxon>Streptomycetaceae</taxon>
        <taxon>Streptomyces</taxon>
    </lineage>
</organism>
<dbReference type="Gene3D" id="3.90.1150.10">
    <property type="entry name" value="Aspartate Aminotransferase, domain 1"/>
    <property type="match status" value="1"/>
</dbReference>
<dbReference type="Proteomes" id="UP000010411">
    <property type="component" value="Unassembled WGS sequence"/>
</dbReference>
<dbReference type="RefSeq" id="WP_009298350.1">
    <property type="nucleotide sequence ID" value="NZ_AEJC01000064.1"/>
</dbReference>
<evidence type="ECO:0008006" key="3">
    <source>
        <dbReference type="Google" id="ProtNLM"/>
    </source>
</evidence>
<gene>
    <name evidence="1" type="ORF">STRIP9103_09322</name>
</gene>
<accession>L1L7C0</accession>
<dbReference type="EMBL" id="AEJC01000064">
    <property type="protein sequence ID" value="EKX68600.1"/>
    <property type="molecule type" value="Genomic_DNA"/>
</dbReference>
<evidence type="ECO:0000313" key="2">
    <source>
        <dbReference type="Proteomes" id="UP000010411"/>
    </source>
</evidence>
<dbReference type="PATRIC" id="fig|698759.3.peg.862"/>
<comment type="caution">
    <text evidence="1">The sequence shown here is derived from an EMBL/GenBank/DDBJ whole genome shotgun (WGS) entry which is preliminary data.</text>
</comment>
<dbReference type="GeneID" id="301703535"/>
<evidence type="ECO:0000313" key="1">
    <source>
        <dbReference type="EMBL" id="EKX68600.1"/>
    </source>
</evidence>
<reference evidence="1 2" key="1">
    <citation type="submission" date="2012-11" db="EMBL/GenBank/DDBJ databases">
        <authorList>
            <person name="Huguet-Tapia J.C."/>
            <person name="Durkin A.S."/>
            <person name="Pettis G.S."/>
            <person name="Badger J.H."/>
        </authorList>
    </citation>
    <scope>NUCLEOTIDE SEQUENCE [LARGE SCALE GENOMIC DNA]</scope>
    <source>
        <strain evidence="1 2">91-03</strain>
    </source>
</reference>
<protein>
    <recommendedName>
        <fullName evidence="3">Aminotransferase class I/classII domain-containing protein</fullName>
    </recommendedName>
</protein>
<dbReference type="InterPro" id="IPR015422">
    <property type="entry name" value="PyrdxlP-dep_Trfase_small"/>
</dbReference>
<dbReference type="AlphaFoldDB" id="L1L7C0"/>
<sequence>MRPDRFSELTDRRGANSLKRDVAKGELPMWVADMDFRTAPEIVDAIPRKPPVYNIFHNSIGRQRPERPP</sequence>
<proteinExistence type="predicted"/>